<organism evidence="2 3">
    <name type="scientific">Cryobacterium sinapicolor</name>
    <dbReference type="NCBI Taxonomy" id="1259236"/>
    <lineage>
        <taxon>Bacteria</taxon>
        <taxon>Bacillati</taxon>
        <taxon>Actinomycetota</taxon>
        <taxon>Actinomycetes</taxon>
        <taxon>Micrococcales</taxon>
        <taxon>Microbacteriaceae</taxon>
        <taxon>Cryobacterium</taxon>
    </lineage>
</organism>
<evidence type="ECO:0000313" key="2">
    <source>
        <dbReference type="EMBL" id="TFD05066.1"/>
    </source>
</evidence>
<dbReference type="Proteomes" id="UP000297853">
    <property type="component" value="Unassembled WGS sequence"/>
</dbReference>
<feature type="region of interest" description="Disordered" evidence="1">
    <location>
        <begin position="1"/>
        <end position="54"/>
    </location>
</feature>
<comment type="caution">
    <text evidence="2">The sequence shown here is derived from an EMBL/GenBank/DDBJ whole genome shotgun (WGS) entry which is preliminary data.</text>
</comment>
<protein>
    <submittedName>
        <fullName evidence="2">Uncharacterized protein</fullName>
    </submittedName>
</protein>
<evidence type="ECO:0000313" key="3">
    <source>
        <dbReference type="Proteomes" id="UP000297853"/>
    </source>
</evidence>
<proteinExistence type="predicted"/>
<dbReference type="EMBL" id="SOGQ01000011">
    <property type="protein sequence ID" value="TFD05066.1"/>
    <property type="molecule type" value="Genomic_DNA"/>
</dbReference>
<sequence length="67" mass="6976">MTADRAIPQAMPCGSSSAPTAAPEGFEHRGPNGERDRGLPTRAPGMWTYDSTDAGITPQVGAEVFSV</sequence>
<accession>A0ABY2JG98</accession>
<evidence type="ECO:0000256" key="1">
    <source>
        <dbReference type="SAM" id="MobiDB-lite"/>
    </source>
</evidence>
<name>A0ABY2JG98_9MICO</name>
<gene>
    <name evidence="2" type="ORF">E3T28_01750</name>
</gene>
<dbReference type="RefSeq" id="WP_134427312.1">
    <property type="nucleotide sequence ID" value="NZ_SOGQ01000011.1"/>
</dbReference>
<keyword evidence="3" id="KW-1185">Reference proteome</keyword>
<reference evidence="2 3" key="1">
    <citation type="submission" date="2019-03" db="EMBL/GenBank/DDBJ databases">
        <title>Genomics of glacier-inhabiting Cryobacterium strains.</title>
        <authorList>
            <person name="Liu Q."/>
            <person name="Xin Y.-H."/>
        </authorList>
    </citation>
    <scope>NUCLEOTIDE SEQUENCE [LARGE SCALE GENOMIC DNA]</scope>
    <source>
        <strain evidence="2 3">TMT1-23-1</strain>
    </source>
</reference>
<feature type="compositionally biased region" description="Basic and acidic residues" evidence="1">
    <location>
        <begin position="25"/>
        <end position="39"/>
    </location>
</feature>